<keyword evidence="2" id="KW-0413">Isomerase</keyword>
<feature type="domain" description="Mycothiol-dependent maleylpyruvate isomerase metal-binding" evidence="1">
    <location>
        <begin position="16"/>
        <end position="164"/>
    </location>
</feature>
<accession>A0ABS3VUT9</accession>
<dbReference type="InterPro" id="IPR017517">
    <property type="entry name" value="Maleyloyr_isom"/>
</dbReference>
<protein>
    <submittedName>
        <fullName evidence="2">Maleylpyruvate isomerase family mycothiol-dependent enzyme</fullName>
    </submittedName>
</protein>
<name>A0ABS3VUT9_MICEH</name>
<dbReference type="InterPro" id="IPR024344">
    <property type="entry name" value="MDMPI_metal-binding"/>
</dbReference>
<dbReference type="Proteomes" id="UP000823521">
    <property type="component" value="Unassembled WGS sequence"/>
</dbReference>
<dbReference type="RefSeq" id="WP_208815292.1">
    <property type="nucleotide sequence ID" value="NZ_WVUH01000185.1"/>
</dbReference>
<gene>
    <name evidence="2" type="ORF">GSF22_20160</name>
</gene>
<evidence type="ECO:0000313" key="2">
    <source>
        <dbReference type="EMBL" id="MBO4208304.1"/>
    </source>
</evidence>
<sequence>MNEWGDGRSSLVREAFRAECDRLTGVLAGLTDTQLDRPTGCPPWNVRELVAHVLVGAGRLTGMLAGPPAPQHAEVDAAAYFGAAKFAPEVDADRVAAARQAAGTLPAGPALAAGFEQAWRSAYDASGAVPPGRVVRTRHGDAMTVVEFLVTRVVEVAVHGLDLAAAVDRPVWLTGPAADVVARLLVGDTVVPPGLGWDAATLVAKATGRAPLTGAERATLDRVHFRWL</sequence>
<dbReference type="NCBIfam" id="TIGR03083">
    <property type="entry name" value="maleylpyruvate isomerase family mycothiol-dependent enzyme"/>
    <property type="match status" value="1"/>
</dbReference>
<dbReference type="Pfam" id="PF11716">
    <property type="entry name" value="MDMPI_N"/>
    <property type="match status" value="1"/>
</dbReference>
<dbReference type="GO" id="GO:0016853">
    <property type="term" value="F:isomerase activity"/>
    <property type="evidence" value="ECO:0007669"/>
    <property type="project" value="UniProtKB-KW"/>
</dbReference>
<feature type="non-terminal residue" evidence="2">
    <location>
        <position position="228"/>
    </location>
</feature>
<dbReference type="EMBL" id="WVUH01000185">
    <property type="protein sequence ID" value="MBO4208304.1"/>
    <property type="molecule type" value="Genomic_DNA"/>
</dbReference>
<keyword evidence="3" id="KW-1185">Reference proteome</keyword>
<dbReference type="InterPro" id="IPR034660">
    <property type="entry name" value="DinB/YfiT-like"/>
</dbReference>
<evidence type="ECO:0000313" key="3">
    <source>
        <dbReference type="Proteomes" id="UP000823521"/>
    </source>
</evidence>
<proteinExistence type="predicted"/>
<evidence type="ECO:0000259" key="1">
    <source>
        <dbReference type="Pfam" id="PF11716"/>
    </source>
</evidence>
<dbReference type="SUPFAM" id="SSF109854">
    <property type="entry name" value="DinB/YfiT-like putative metalloenzymes"/>
    <property type="match status" value="1"/>
</dbReference>
<dbReference type="Gene3D" id="1.20.120.450">
    <property type="entry name" value="dinb family like domain"/>
    <property type="match status" value="1"/>
</dbReference>
<comment type="caution">
    <text evidence="2">The sequence shown here is derived from an EMBL/GenBank/DDBJ whole genome shotgun (WGS) entry which is preliminary data.</text>
</comment>
<organism evidence="2 3">
    <name type="scientific">Micromonospora echinofusca</name>
    <dbReference type="NCBI Taxonomy" id="47858"/>
    <lineage>
        <taxon>Bacteria</taxon>
        <taxon>Bacillati</taxon>
        <taxon>Actinomycetota</taxon>
        <taxon>Actinomycetes</taxon>
        <taxon>Micromonosporales</taxon>
        <taxon>Micromonosporaceae</taxon>
        <taxon>Micromonospora</taxon>
    </lineage>
</organism>
<reference evidence="2 3" key="1">
    <citation type="submission" date="2019-12" db="EMBL/GenBank/DDBJ databases">
        <title>Whole genome sequencing of endophytic Actinobacterium Micromonospora sp. MPMI6T.</title>
        <authorList>
            <person name="Evv R."/>
            <person name="Podile A.R."/>
        </authorList>
    </citation>
    <scope>NUCLEOTIDE SEQUENCE [LARGE SCALE GENOMIC DNA]</scope>
    <source>
        <strain evidence="2 3">MPMI6</strain>
    </source>
</reference>